<proteinExistence type="predicted"/>
<feature type="region of interest" description="Disordered" evidence="1">
    <location>
        <begin position="126"/>
        <end position="157"/>
    </location>
</feature>
<dbReference type="Proteomes" id="UP000594873">
    <property type="component" value="Chromosome"/>
</dbReference>
<evidence type="ECO:0000313" key="3">
    <source>
        <dbReference type="Proteomes" id="UP000594873"/>
    </source>
</evidence>
<sequence length="157" mass="17085">MKHPILYHNVQALLRRLKEDQTVFADRLGVSQGTVSRWGILSVPRGSALTDLADLAGVTPKEFLKQKLSEEAPVKNLPPGPGITLPNEDVLTEVFAGLLETIDVDPDQDGRAQKLAKSFPAALQFASNPPKGRAALRKKVREASARDGGEDRPLQSR</sequence>
<dbReference type="Gene3D" id="1.10.260.40">
    <property type="entry name" value="lambda repressor-like DNA-binding domains"/>
    <property type="match status" value="1"/>
</dbReference>
<protein>
    <submittedName>
        <fullName evidence="2">Helix-turn-helix domain-containing protein</fullName>
    </submittedName>
</protein>
<accession>A0A7T2GKK0</accession>
<dbReference type="AlphaFoldDB" id="A0A7T2GKK0"/>
<dbReference type="EMBL" id="CP065592">
    <property type="protein sequence ID" value="QPQ55575.1"/>
    <property type="molecule type" value="Genomic_DNA"/>
</dbReference>
<evidence type="ECO:0000256" key="1">
    <source>
        <dbReference type="SAM" id="MobiDB-lite"/>
    </source>
</evidence>
<dbReference type="InterPro" id="IPR001387">
    <property type="entry name" value="Cro/C1-type_HTH"/>
</dbReference>
<dbReference type="CDD" id="cd00093">
    <property type="entry name" value="HTH_XRE"/>
    <property type="match status" value="1"/>
</dbReference>
<feature type="compositionally biased region" description="Basic and acidic residues" evidence="1">
    <location>
        <begin position="141"/>
        <end position="157"/>
    </location>
</feature>
<reference evidence="2 3" key="1">
    <citation type="submission" date="2020-11" db="EMBL/GenBank/DDBJ databases">
        <title>Genome seq and assembly of Sphingosinicella sp.</title>
        <authorList>
            <person name="Chhetri G."/>
        </authorList>
    </citation>
    <scope>NUCLEOTIDE SEQUENCE [LARGE SCALE GENOMIC DNA]</scope>
    <source>
        <strain evidence="2 3">UDD2</strain>
    </source>
</reference>
<dbReference type="InterPro" id="IPR010982">
    <property type="entry name" value="Lambda_DNA-bd_dom_sf"/>
</dbReference>
<dbReference type="GO" id="GO:0003677">
    <property type="term" value="F:DNA binding"/>
    <property type="evidence" value="ECO:0007669"/>
    <property type="project" value="InterPro"/>
</dbReference>
<dbReference type="KEGG" id="sflv:IC614_02945"/>
<gene>
    <name evidence="2" type="ORF">IC614_02945</name>
</gene>
<dbReference type="SUPFAM" id="SSF47413">
    <property type="entry name" value="lambda repressor-like DNA-binding domains"/>
    <property type="match status" value="1"/>
</dbReference>
<evidence type="ECO:0000313" key="2">
    <source>
        <dbReference type="EMBL" id="QPQ55575.1"/>
    </source>
</evidence>
<organism evidence="2 3">
    <name type="scientific">Allosphingosinicella flava</name>
    <dbReference type="NCBI Taxonomy" id="2771430"/>
    <lineage>
        <taxon>Bacteria</taxon>
        <taxon>Pseudomonadati</taxon>
        <taxon>Pseudomonadota</taxon>
        <taxon>Alphaproteobacteria</taxon>
        <taxon>Sphingomonadales</taxon>
        <taxon>Sphingomonadaceae</taxon>
        <taxon>Allosphingosinicella</taxon>
    </lineage>
</organism>
<keyword evidence="3" id="KW-1185">Reference proteome</keyword>
<name>A0A7T2GKK0_9SPHN</name>